<dbReference type="Gene3D" id="3.30.450.20">
    <property type="entry name" value="PAS domain"/>
    <property type="match status" value="1"/>
</dbReference>
<dbReference type="Pfam" id="PF00563">
    <property type="entry name" value="EAL"/>
    <property type="match status" value="1"/>
</dbReference>
<feature type="domain" description="GGDEF" evidence="5">
    <location>
        <begin position="303"/>
        <end position="455"/>
    </location>
</feature>
<gene>
    <name evidence="6" type="ORF">J2X20_001429</name>
</gene>
<dbReference type="InterPro" id="IPR000700">
    <property type="entry name" value="PAS-assoc_C"/>
</dbReference>
<evidence type="ECO:0000259" key="3">
    <source>
        <dbReference type="PROSITE" id="PS50113"/>
    </source>
</evidence>
<comment type="caution">
    <text evidence="6">The sequence shown here is derived from an EMBL/GenBank/DDBJ whole genome shotgun (WGS) entry which is preliminary data.</text>
</comment>
<dbReference type="SMART" id="SM00267">
    <property type="entry name" value="GGDEF"/>
    <property type="match status" value="1"/>
</dbReference>
<dbReference type="InterPro" id="IPR035965">
    <property type="entry name" value="PAS-like_dom_sf"/>
</dbReference>
<dbReference type="SUPFAM" id="SSF141868">
    <property type="entry name" value="EAL domain-like"/>
    <property type="match status" value="1"/>
</dbReference>
<dbReference type="SUPFAM" id="SSF55785">
    <property type="entry name" value="PYP-like sensor domain (PAS domain)"/>
    <property type="match status" value="1"/>
</dbReference>
<dbReference type="CDD" id="cd01949">
    <property type="entry name" value="GGDEF"/>
    <property type="match status" value="1"/>
</dbReference>
<dbReference type="InterPro" id="IPR011006">
    <property type="entry name" value="CheY-like_superfamily"/>
</dbReference>
<evidence type="ECO:0000313" key="6">
    <source>
        <dbReference type="EMBL" id="MDR7268800.1"/>
    </source>
</evidence>
<keyword evidence="1" id="KW-0597">Phosphoprotein</keyword>
<dbReference type="InterPro" id="IPR000160">
    <property type="entry name" value="GGDEF_dom"/>
</dbReference>
<dbReference type="SUPFAM" id="SSF55073">
    <property type="entry name" value="Nucleotide cyclase"/>
    <property type="match status" value="1"/>
</dbReference>
<dbReference type="RefSeq" id="WP_310262902.1">
    <property type="nucleotide sequence ID" value="NZ_JAVDXU010000001.1"/>
</dbReference>
<accession>A0ABU1YIY2</accession>
<protein>
    <submittedName>
        <fullName evidence="6">Signal transduction protein with EAL and GGDEF domain/FixJ family two-component response regulator</fullName>
    </submittedName>
</protein>
<dbReference type="PROSITE" id="PS50113">
    <property type="entry name" value="PAC"/>
    <property type="match status" value="1"/>
</dbReference>
<evidence type="ECO:0000256" key="1">
    <source>
        <dbReference type="PROSITE-ProRule" id="PRU00169"/>
    </source>
</evidence>
<dbReference type="PANTHER" id="PTHR44757:SF2">
    <property type="entry name" value="BIOFILM ARCHITECTURE MAINTENANCE PROTEIN MBAA"/>
    <property type="match status" value="1"/>
</dbReference>
<dbReference type="CDD" id="cd00130">
    <property type="entry name" value="PAS"/>
    <property type="match status" value="1"/>
</dbReference>
<dbReference type="Pfam" id="PF00072">
    <property type="entry name" value="Response_reg"/>
    <property type="match status" value="1"/>
</dbReference>
<dbReference type="EMBL" id="JAVDXU010000001">
    <property type="protein sequence ID" value="MDR7268800.1"/>
    <property type="molecule type" value="Genomic_DNA"/>
</dbReference>
<keyword evidence="7" id="KW-1185">Reference proteome</keyword>
<dbReference type="InterPro" id="IPR043128">
    <property type="entry name" value="Rev_trsase/Diguanyl_cyclase"/>
</dbReference>
<dbReference type="PANTHER" id="PTHR44757">
    <property type="entry name" value="DIGUANYLATE CYCLASE DGCP"/>
    <property type="match status" value="1"/>
</dbReference>
<reference evidence="6 7" key="1">
    <citation type="submission" date="2023-07" db="EMBL/GenBank/DDBJ databases">
        <title>Sorghum-associated microbial communities from plants grown in Nebraska, USA.</title>
        <authorList>
            <person name="Schachtman D."/>
        </authorList>
    </citation>
    <scope>NUCLEOTIDE SEQUENCE [LARGE SCALE GENOMIC DNA]</scope>
    <source>
        <strain evidence="6 7">BE314</strain>
    </source>
</reference>
<dbReference type="Pfam" id="PF00990">
    <property type="entry name" value="GGDEF"/>
    <property type="match status" value="2"/>
</dbReference>
<evidence type="ECO:0000259" key="5">
    <source>
        <dbReference type="PROSITE" id="PS50887"/>
    </source>
</evidence>
<dbReference type="Proteomes" id="UP001180453">
    <property type="component" value="Unassembled WGS sequence"/>
</dbReference>
<dbReference type="InterPro" id="IPR000014">
    <property type="entry name" value="PAS"/>
</dbReference>
<dbReference type="InterPro" id="IPR029787">
    <property type="entry name" value="Nucleotide_cyclase"/>
</dbReference>
<dbReference type="PROSITE" id="PS50110">
    <property type="entry name" value="RESPONSE_REGULATORY"/>
    <property type="match status" value="1"/>
</dbReference>
<dbReference type="InterPro" id="IPR035919">
    <property type="entry name" value="EAL_sf"/>
</dbReference>
<dbReference type="Gene3D" id="3.40.50.2300">
    <property type="match status" value="1"/>
</dbReference>
<evidence type="ECO:0000259" key="4">
    <source>
        <dbReference type="PROSITE" id="PS50883"/>
    </source>
</evidence>
<dbReference type="CDD" id="cd01948">
    <property type="entry name" value="EAL"/>
    <property type="match status" value="1"/>
</dbReference>
<evidence type="ECO:0000313" key="7">
    <source>
        <dbReference type="Proteomes" id="UP001180453"/>
    </source>
</evidence>
<dbReference type="InterPro" id="IPR052155">
    <property type="entry name" value="Biofilm_reg_signaling"/>
</dbReference>
<dbReference type="PROSITE" id="PS50887">
    <property type="entry name" value="GGDEF"/>
    <property type="match status" value="1"/>
</dbReference>
<dbReference type="InterPro" id="IPR001789">
    <property type="entry name" value="Sig_transdc_resp-reg_receiver"/>
</dbReference>
<dbReference type="SMART" id="SM00052">
    <property type="entry name" value="EAL"/>
    <property type="match status" value="1"/>
</dbReference>
<dbReference type="PROSITE" id="PS50883">
    <property type="entry name" value="EAL"/>
    <property type="match status" value="1"/>
</dbReference>
<evidence type="ECO:0000259" key="2">
    <source>
        <dbReference type="PROSITE" id="PS50110"/>
    </source>
</evidence>
<proteinExistence type="predicted"/>
<sequence>MLPTGQALDDLPPRPRVLLVDDDEVNLLLTAAALRERGFEVTEAPSGSEALGLLSTRTPDVVVLDALMPELDGFETCSLLRATPGFESLPVLMLTGLDDEASINRAYQAGATDFFVKSPQWSLLDGRLRYLLRSSRTRLELERSKAKLARAQDLARMGSFEWWRDTAASFAISAEGLRVFGRGPQDRLDFIGVMRMVPSDDRHVFLRLLRDVIAHTSVLVTDLPLILPDGRQRVVHIEAEPEFSEQGAVSGYTGILQDVTDRRQAEDRIRQLAHFDALTGLPNRRQLIYRVERAIESARRGGHEVGLLLIDLDRFKVINDTLGHAAGDELLVEVGRRLRSCVRHSDQILEGVLDGMGNRSHRGLEAVGRLGGDEFVALLPEVADERDAERVAQRVLDALREPIFVGGQECFVTASVGIALYPRDGQTMADLLRNSDVAMYAVKSQGRNASAVYSPQLAGHGKQKLELESALHKALERNEIVLHYQPKIDVRAARMVGAEALMRWQRGNVLVPPADFIPLAEETGLIVPLSEWALKEAARQAKLWSLQFGFSDSIAVNLPSRLFERTDLVEHIHQCVSAYGVPHRSIQLEITENNLMKDLQNVIPSLHRLNEVGVEISIDDFGTGYSSLAYLTTLPISEVKVDRTFVRDLGITPQSSAVVTAIIALARALGLRVIAEGVETLRQMEVLHRLGCSLMQGFLFSKPLPADELERWIAQTVLPRKAPWITQADGASDIASRGQR</sequence>
<feature type="domain" description="PAC" evidence="3">
    <location>
        <begin position="219"/>
        <end position="271"/>
    </location>
</feature>
<name>A0ABU1YIY2_ROSSA</name>
<feature type="domain" description="Response regulatory" evidence="2">
    <location>
        <begin position="16"/>
        <end position="132"/>
    </location>
</feature>
<dbReference type="SMART" id="SM00448">
    <property type="entry name" value="REC"/>
    <property type="match status" value="1"/>
</dbReference>
<organism evidence="6 7">
    <name type="scientific">Roseateles saccharophilus</name>
    <name type="common">Pseudomonas saccharophila</name>
    <dbReference type="NCBI Taxonomy" id="304"/>
    <lineage>
        <taxon>Bacteria</taxon>
        <taxon>Pseudomonadati</taxon>
        <taxon>Pseudomonadota</taxon>
        <taxon>Betaproteobacteria</taxon>
        <taxon>Burkholderiales</taxon>
        <taxon>Sphaerotilaceae</taxon>
        <taxon>Roseateles</taxon>
    </lineage>
</organism>
<dbReference type="Gene3D" id="3.30.70.270">
    <property type="match status" value="1"/>
</dbReference>
<dbReference type="InterPro" id="IPR001633">
    <property type="entry name" value="EAL_dom"/>
</dbReference>
<feature type="domain" description="EAL" evidence="4">
    <location>
        <begin position="464"/>
        <end position="717"/>
    </location>
</feature>
<feature type="modified residue" description="4-aspartylphosphate" evidence="1">
    <location>
        <position position="65"/>
    </location>
</feature>
<dbReference type="NCBIfam" id="TIGR00254">
    <property type="entry name" value="GGDEF"/>
    <property type="match status" value="2"/>
</dbReference>
<dbReference type="SUPFAM" id="SSF52172">
    <property type="entry name" value="CheY-like"/>
    <property type="match status" value="1"/>
</dbReference>
<dbReference type="Gene3D" id="3.20.20.450">
    <property type="entry name" value="EAL domain"/>
    <property type="match status" value="1"/>
</dbReference>